<evidence type="ECO:0000256" key="2">
    <source>
        <dbReference type="ARBA" id="ARBA00022692"/>
    </source>
</evidence>
<keyword evidence="2 6" id="KW-0812">Transmembrane</keyword>
<gene>
    <name evidence="7" type="ORF">MCHLO_03957</name>
</gene>
<accession>A0ABQ0L5P1</accession>
<feature type="transmembrane region" description="Helical" evidence="6">
    <location>
        <begin position="426"/>
        <end position="447"/>
    </location>
</feature>
<feature type="region of interest" description="Disordered" evidence="5">
    <location>
        <begin position="128"/>
        <end position="149"/>
    </location>
</feature>
<evidence type="ECO:0000256" key="5">
    <source>
        <dbReference type="SAM" id="MobiDB-lite"/>
    </source>
</evidence>
<feature type="transmembrane region" description="Helical" evidence="6">
    <location>
        <begin position="341"/>
        <end position="360"/>
    </location>
</feature>
<evidence type="ECO:0000256" key="6">
    <source>
        <dbReference type="SAM" id="Phobius"/>
    </source>
</evidence>
<feature type="transmembrane region" description="Helical" evidence="6">
    <location>
        <begin position="367"/>
        <end position="388"/>
    </location>
</feature>
<feature type="transmembrane region" description="Helical" evidence="6">
    <location>
        <begin position="309"/>
        <end position="329"/>
    </location>
</feature>
<dbReference type="PANTHER" id="PTHR23291">
    <property type="entry name" value="BAX INHIBITOR-RELATED"/>
    <property type="match status" value="1"/>
</dbReference>
<proteinExistence type="predicted"/>
<evidence type="ECO:0000313" key="8">
    <source>
        <dbReference type="Proteomes" id="UP000815677"/>
    </source>
</evidence>
<keyword evidence="4 6" id="KW-0472">Membrane</keyword>
<evidence type="ECO:0000313" key="7">
    <source>
        <dbReference type="EMBL" id="GAT46426.1"/>
    </source>
</evidence>
<keyword evidence="8" id="KW-1185">Reference proteome</keyword>
<comment type="subcellular location">
    <subcellularLocation>
        <location evidence="1">Membrane</location>
        <topology evidence="1">Multi-pass membrane protein</topology>
    </subcellularLocation>
</comment>
<evidence type="ECO:0000256" key="3">
    <source>
        <dbReference type="ARBA" id="ARBA00022989"/>
    </source>
</evidence>
<dbReference type="PANTHER" id="PTHR23291:SF50">
    <property type="entry name" value="PROTEIN LIFEGUARD 4"/>
    <property type="match status" value="1"/>
</dbReference>
<reference evidence="7" key="1">
    <citation type="submission" date="2014-09" db="EMBL/GenBank/DDBJ databases">
        <title>Genome sequence of the luminous mushroom Mycena chlorophos for searching fungal bioluminescence genes.</title>
        <authorList>
            <person name="Tanaka Y."/>
            <person name="Kasuga D."/>
            <person name="Oba Y."/>
            <person name="Hase S."/>
            <person name="Sato K."/>
            <person name="Oba Y."/>
            <person name="Sakakibara Y."/>
        </authorList>
    </citation>
    <scope>NUCLEOTIDE SEQUENCE</scope>
</reference>
<dbReference type="CDD" id="cd10429">
    <property type="entry name" value="GAAP_like"/>
    <property type="match status" value="1"/>
</dbReference>
<dbReference type="Proteomes" id="UP000815677">
    <property type="component" value="Unassembled WGS sequence"/>
</dbReference>
<sequence>MLVHASAQPRSTLLRPHQPCATRTFTAPAKFADPLTAVRVQLVSQDGGSASNNSIAAAPLRLQVPHDSLVLQLVVCAYGSFTLFAGGCAEHALRSAMAVRVAALAEPMQAIEVDDKIVSDNVNSEGYTSTIPTITRTPSESPAEAAVDSKRTWKRSLKIKPIPKTRTKTTPRSVLIALELKSRLGTGPLVCTYGECEKTGFNFPSCQRCGAHSCPCPQTEMSSASYPVPPPIYTDEPTPSKPAKAQETPLVDIGEEPRASTSTGEGSPLLVGSSIANQVEVDDVPDDFKYGTTVAESAPQIRKAFVRKVYAILLVQIFTTIAIAGTVSQSKQLIDWVINNLWAIFVPLIATLPLLILLQWKRHVHPLNLFLLAAFTLTESYVMGVAVAHYDNHIILQALGITFAVFLSLSAFTFQSKYDFSSAAPYALSSLVVLITASFIHILVAPFDRTTDVLITVTGCLIFGAFIVYDTHAINKRLSPDEFISGAISLYLDFVNLFLRILRLS</sequence>
<feature type="region of interest" description="Disordered" evidence="5">
    <location>
        <begin position="231"/>
        <end position="267"/>
    </location>
</feature>
<name>A0ABQ0L5P1_MYCCL</name>
<dbReference type="Pfam" id="PF01027">
    <property type="entry name" value="Bax1-I"/>
    <property type="match status" value="1"/>
</dbReference>
<feature type="transmembrane region" description="Helical" evidence="6">
    <location>
        <begin position="453"/>
        <end position="471"/>
    </location>
</feature>
<feature type="compositionally biased region" description="Low complexity" evidence="5">
    <location>
        <begin position="128"/>
        <end position="142"/>
    </location>
</feature>
<dbReference type="InterPro" id="IPR006214">
    <property type="entry name" value="Bax_inhibitor_1-related"/>
</dbReference>
<feature type="transmembrane region" description="Helical" evidence="6">
    <location>
        <begin position="394"/>
        <end position="414"/>
    </location>
</feature>
<evidence type="ECO:0000256" key="4">
    <source>
        <dbReference type="ARBA" id="ARBA00023136"/>
    </source>
</evidence>
<protein>
    <submittedName>
        <fullName evidence="7">Uncharacterized protein</fullName>
    </submittedName>
</protein>
<keyword evidence="3 6" id="KW-1133">Transmembrane helix</keyword>
<dbReference type="EMBL" id="DF842503">
    <property type="protein sequence ID" value="GAT46426.1"/>
    <property type="molecule type" value="Genomic_DNA"/>
</dbReference>
<evidence type="ECO:0000256" key="1">
    <source>
        <dbReference type="ARBA" id="ARBA00004141"/>
    </source>
</evidence>
<organism evidence="7 8">
    <name type="scientific">Mycena chlorophos</name>
    <name type="common">Agaric fungus</name>
    <name type="synonym">Agaricus chlorophos</name>
    <dbReference type="NCBI Taxonomy" id="658473"/>
    <lineage>
        <taxon>Eukaryota</taxon>
        <taxon>Fungi</taxon>
        <taxon>Dikarya</taxon>
        <taxon>Basidiomycota</taxon>
        <taxon>Agaricomycotina</taxon>
        <taxon>Agaricomycetes</taxon>
        <taxon>Agaricomycetidae</taxon>
        <taxon>Agaricales</taxon>
        <taxon>Marasmiineae</taxon>
        <taxon>Mycenaceae</taxon>
        <taxon>Mycena</taxon>
    </lineage>
</organism>